<protein>
    <recommendedName>
        <fullName evidence="3">Peptidase C39-like domain-containing protein</fullName>
    </recommendedName>
</protein>
<dbReference type="RefSeq" id="WP_136933397.1">
    <property type="nucleotide sequence ID" value="NZ_SSMQ01000048.1"/>
</dbReference>
<gene>
    <name evidence="1" type="ORF">E8A74_34820</name>
</gene>
<evidence type="ECO:0008006" key="3">
    <source>
        <dbReference type="Google" id="ProtNLM"/>
    </source>
</evidence>
<proteinExistence type="predicted"/>
<dbReference type="OrthoDB" id="9821185at2"/>
<sequence length="239" mass="25809">MPPSSGSNEFSSGIHHVDWPVVADEEQLPRDAMEALDKLTQLNGSSPSASAHACGAVSLVGAMLATAGYAGLVALAEQIADELDDEKRNELTRLAQGIAGGGPGATYGALADYAILLYRRYRGMDGGMEYRKLLHLMQRAGFSPPRKQNDDDVARTLDRKGECWPAKISIFGDEGDHWILVGRDTRGLFIFDPYPREDGSQIIRPGEADWKRYVEAIGKDEAGRNTIGFLPAVSSSDGA</sequence>
<dbReference type="AlphaFoldDB" id="A0A4U1IZW1"/>
<reference evidence="1 2" key="1">
    <citation type="submission" date="2019-04" db="EMBL/GenBank/DDBJ databases">
        <authorList>
            <person name="Li Y."/>
            <person name="Wang J."/>
        </authorList>
    </citation>
    <scope>NUCLEOTIDE SEQUENCE [LARGE SCALE GENOMIC DNA]</scope>
    <source>
        <strain evidence="1 2">DSM 14668</strain>
    </source>
</reference>
<organism evidence="1 2">
    <name type="scientific">Polyangium fumosum</name>
    <dbReference type="NCBI Taxonomy" id="889272"/>
    <lineage>
        <taxon>Bacteria</taxon>
        <taxon>Pseudomonadati</taxon>
        <taxon>Myxococcota</taxon>
        <taxon>Polyangia</taxon>
        <taxon>Polyangiales</taxon>
        <taxon>Polyangiaceae</taxon>
        <taxon>Polyangium</taxon>
    </lineage>
</organism>
<keyword evidence="2" id="KW-1185">Reference proteome</keyword>
<name>A0A4U1IZW1_9BACT</name>
<dbReference type="EMBL" id="SSMQ01000048">
    <property type="protein sequence ID" value="TKD00282.1"/>
    <property type="molecule type" value="Genomic_DNA"/>
</dbReference>
<comment type="caution">
    <text evidence="1">The sequence shown here is derived from an EMBL/GenBank/DDBJ whole genome shotgun (WGS) entry which is preliminary data.</text>
</comment>
<evidence type="ECO:0000313" key="1">
    <source>
        <dbReference type="EMBL" id="TKD00282.1"/>
    </source>
</evidence>
<dbReference type="Proteomes" id="UP000309215">
    <property type="component" value="Unassembled WGS sequence"/>
</dbReference>
<accession>A0A4U1IZW1</accession>
<evidence type="ECO:0000313" key="2">
    <source>
        <dbReference type="Proteomes" id="UP000309215"/>
    </source>
</evidence>